<dbReference type="PRINTS" id="PR00237">
    <property type="entry name" value="GPCRRHODOPSN"/>
</dbReference>
<dbReference type="PROSITE" id="PS50262">
    <property type="entry name" value="G_PROTEIN_RECEP_F1_2"/>
    <property type="match status" value="1"/>
</dbReference>
<dbReference type="Proteomes" id="UP000286415">
    <property type="component" value="Unassembled WGS sequence"/>
</dbReference>
<dbReference type="GO" id="GO:0004930">
    <property type="term" value="F:G protein-coupled receptor activity"/>
    <property type="evidence" value="ECO:0007669"/>
    <property type="project" value="UniProtKB-KW"/>
</dbReference>
<reference evidence="1 2" key="1">
    <citation type="journal article" date="2018" name="Biotechnol. Adv.">
        <title>Improved genomic resources and new bioinformatic workflow for the carcinogenic parasite Clonorchis sinensis: Biotechnological implications.</title>
        <authorList>
            <person name="Wang D."/>
            <person name="Korhonen P.K."/>
            <person name="Gasser R.B."/>
            <person name="Young N.D."/>
        </authorList>
    </citation>
    <scope>NUCLEOTIDE SEQUENCE [LARGE SCALE GENOMIC DNA]</scope>
    <source>
        <strain evidence="1">Cs-k2</strain>
    </source>
</reference>
<evidence type="ECO:0000313" key="2">
    <source>
        <dbReference type="Proteomes" id="UP000286415"/>
    </source>
</evidence>
<dbReference type="EMBL" id="NIRI02000042">
    <property type="protein sequence ID" value="KAG5448586.1"/>
    <property type="molecule type" value="Genomic_DNA"/>
</dbReference>
<accession>A0A8T1MIB6</accession>
<organism evidence="1 2">
    <name type="scientific">Clonorchis sinensis</name>
    <name type="common">Chinese liver fluke</name>
    <dbReference type="NCBI Taxonomy" id="79923"/>
    <lineage>
        <taxon>Eukaryota</taxon>
        <taxon>Metazoa</taxon>
        <taxon>Spiralia</taxon>
        <taxon>Lophotrochozoa</taxon>
        <taxon>Platyhelminthes</taxon>
        <taxon>Trematoda</taxon>
        <taxon>Digenea</taxon>
        <taxon>Opisthorchiida</taxon>
        <taxon>Opisthorchiata</taxon>
        <taxon>Opisthorchiidae</taxon>
        <taxon>Clonorchis</taxon>
    </lineage>
</organism>
<dbReference type="SUPFAM" id="SSF81321">
    <property type="entry name" value="Family A G protein-coupled receptor-like"/>
    <property type="match status" value="1"/>
</dbReference>
<dbReference type="OrthoDB" id="10042731at2759"/>
<dbReference type="InterPro" id="IPR017452">
    <property type="entry name" value="GPCR_Rhodpsn_7TM"/>
</dbReference>
<comment type="caution">
    <text evidence="1">The sequence shown here is derived from an EMBL/GenBank/DDBJ whole genome shotgun (WGS) entry which is preliminary data.</text>
</comment>
<dbReference type="PROSITE" id="PS00237">
    <property type="entry name" value="G_PROTEIN_RECEP_F1_1"/>
    <property type="match status" value="1"/>
</dbReference>
<dbReference type="CDD" id="cd00637">
    <property type="entry name" value="7tm_classA_rhodopsin-like"/>
    <property type="match status" value="1"/>
</dbReference>
<dbReference type="GO" id="GO:0016020">
    <property type="term" value="C:membrane"/>
    <property type="evidence" value="ECO:0007669"/>
    <property type="project" value="UniProtKB-SubCell"/>
</dbReference>
<sequence length="311" mass="34948">MDHASLAVRLLISNLGFVGTILNTIELYVLCQCKISSRLTTLLLRTQSVIDAYTCFIILVYKLAGPEIDTGLPVLDEILCYLWSRDNLFWLGVAASVQNLTCISIDRFYAVCFPRRYKIHQIRPAVAFFLYEVLMTLFLFIPNFFLRLYYSNKCYSAFAIDGPTSEEFFEVQSYLWMILNYLLPAFIMVSSHACVVYMIRNPAAGQQSGQYVRRSVRRLILTTLLMAGSLVLFHLYESIRYILGNVGVIVSGVGSVTQQVGVLLITLSAALNPCLLIATSHTVRRQVIKSVLHFDAVDASMSATNETTADN</sequence>
<dbReference type="PANTHER" id="PTHR45698">
    <property type="entry name" value="TRACE AMINE-ASSOCIATED RECEPTOR 19N-RELATED"/>
    <property type="match status" value="1"/>
</dbReference>
<gene>
    <name evidence="1" type="ORF">CSKR_200782</name>
</gene>
<reference evidence="1 2" key="2">
    <citation type="journal article" date="2021" name="Genomics">
        <title>High-quality reference genome for Clonorchis sinensis.</title>
        <authorList>
            <person name="Young N.D."/>
            <person name="Stroehlein A.J."/>
            <person name="Kinkar L."/>
            <person name="Wang T."/>
            <person name="Sohn W.M."/>
            <person name="Chang B.C.H."/>
            <person name="Kaur P."/>
            <person name="Weisz D."/>
            <person name="Dudchenko O."/>
            <person name="Aiden E.L."/>
            <person name="Korhonen P.K."/>
            <person name="Gasser R.B."/>
        </authorList>
    </citation>
    <scope>NUCLEOTIDE SEQUENCE [LARGE SCALE GENOMIC DNA]</scope>
    <source>
        <strain evidence="1">Cs-k2</strain>
    </source>
</reference>
<dbReference type="PANTHER" id="PTHR45698:SF1">
    <property type="entry name" value="TRACE AMINE-ASSOCIATED RECEPTOR 13C-LIKE"/>
    <property type="match status" value="1"/>
</dbReference>
<proteinExistence type="predicted"/>
<keyword evidence="2" id="KW-1185">Reference proteome</keyword>
<name>A0A8T1MIB6_CLOSI</name>
<dbReference type="InterPro" id="IPR000276">
    <property type="entry name" value="GPCR_Rhodpsn"/>
</dbReference>
<dbReference type="Pfam" id="PF00001">
    <property type="entry name" value="7tm_1"/>
    <property type="match status" value="1"/>
</dbReference>
<dbReference type="Gene3D" id="1.20.1070.10">
    <property type="entry name" value="Rhodopsin 7-helix transmembrane proteins"/>
    <property type="match status" value="1"/>
</dbReference>
<protein>
    <submittedName>
        <fullName evidence="1">Uncharacterized protein</fullName>
    </submittedName>
</protein>
<evidence type="ECO:0000313" key="1">
    <source>
        <dbReference type="EMBL" id="KAG5448586.1"/>
    </source>
</evidence>